<sequence length="472" mass="54007">MTQIRILFICLFLSVKGFSQRNAQQKLDSVFSMMYAQHQFNGTVLIEEGGKIIFSKAYGHRDTLSKHKNTQETIYELASCSKQFTAAAILLLHRKGMLQYEDSLTKFIPELSVWKGVRIYDLLRHTSGIPEYIADMQNGWDRRKIATNDDLIRFYSSRKDTLLFAPGSKHRYCNTNYALLATIAERVSGLGFAELLKEYIFSPLNMKNTFVYNHRQHPQKIKNRATGYVWKKNSFDKITSENPNYGDSLVFYLDGIVGNAKVNSTVNDIYKWITALKNNSFFTPEEFGLMTAITKTPAGKSVSYGFGLELSGGNNNLSFGHTGSWDGYTTFIYHNMRKNRTIIILQNFNLGANPYQTINQILDNKPINIEYPKKIELPFAEIEKFAGYYTDEANKAEQQEITFLNGYLVHNSSKVKWDMRFFPIAKDQFQGIRQGGADAVLKFTDMENGDTKLEMLQYGKVIGTSVKKNKHN</sequence>
<dbReference type="Proteomes" id="UP000248198">
    <property type="component" value="Unassembled WGS sequence"/>
</dbReference>
<gene>
    <name evidence="2" type="ORF">B0O44_104511</name>
</gene>
<reference evidence="2 3" key="1">
    <citation type="submission" date="2018-06" db="EMBL/GenBank/DDBJ databases">
        <title>Genomic Encyclopedia of Archaeal and Bacterial Type Strains, Phase II (KMG-II): from individual species to whole genera.</title>
        <authorList>
            <person name="Goeker M."/>
        </authorList>
    </citation>
    <scope>NUCLEOTIDE SEQUENCE [LARGE SCALE GENOMIC DNA]</scope>
    <source>
        <strain evidence="2 3">DSM 27372</strain>
    </source>
</reference>
<keyword evidence="3" id="KW-1185">Reference proteome</keyword>
<dbReference type="EMBL" id="QKLU01000004">
    <property type="protein sequence ID" value="PYF74340.1"/>
    <property type="molecule type" value="Genomic_DNA"/>
</dbReference>
<dbReference type="AlphaFoldDB" id="A0A318UFS4"/>
<dbReference type="PANTHER" id="PTHR46825">
    <property type="entry name" value="D-ALANYL-D-ALANINE-CARBOXYPEPTIDASE/ENDOPEPTIDASE AMPH"/>
    <property type="match status" value="1"/>
</dbReference>
<dbReference type="Gene3D" id="3.40.710.10">
    <property type="entry name" value="DD-peptidase/beta-lactamase superfamily"/>
    <property type="match status" value="1"/>
</dbReference>
<dbReference type="InterPro" id="IPR012338">
    <property type="entry name" value="Beta-lactam/transpept-like"/>
</dbReference>
<evidence type="ECO:0000313" key="2">
    <source>
        <dbReference type="EMBL" id="PYF74340.1"/>
    </source>
</evidence>
<dbReference type="RefSeq" id="WP_110831565.1">
    <property type="nucleotide sequence ID" value="NZ_QKLU01000004.1"/>
</dbReference>
<dbReference type="Pfam" id="PF00144">
    <property type="entry name" value="Beta-lactamase"/>
    <property type="match status" value="1"/>
</dbReference>
<evidence type="ECO:0000313" key="3">
    <source>
        <dbReference type="Proteomes" id="UP000248198"/>
    </source>
</evidence>
<evidence type="ECO:0000259" key="1">
    <source>
        <dbReference type="Pfam" id="PF00144"/>
    </source>
</evidence>
<proteinExistence type="predicted"/>
<name>A0A318UFS4_9SPHI</name>
<protein>
    <submittedName>
        <fullName evidence="2">CubicO group peptidase (Beta-lactamase class C family)</fullName>
    </submittedName>
</protein>
<comment type="caution">
    <text evidence="2">The sequence shown here is derived from an EMBL/GenBank/DDBJ whole genome shotgun (WGS) entry which is preliminary data.</text>
</comment>
<dbReference type="OrthoDB" id="9798166at2"/>
<dbReference type="InterPro" id="IPR050491">
    <property type="entry name" value="AmpC-like"/>
</dbReference>
<dbReference type="PANTHER" id="PTHR46825:SF9">
    <property type="entry name" value="BETA-LACTAMASE-RELATED DOMAIN-CONTAINING PROTEIN"/>
    <property type="match status" value="1"/>
</dbReference>
<accession>A0A318UFS4</accession>
<dbReference type="SUPFAM" id="SSF56601">
    <property type="entry name" value="beta-lactamase/transpeptidase-like"/>
    <property type="match status" value="1"/>
</dbReference>
<dbReference type="InterPro" id="IPR001466">
    <property type="entry name" value="Beta-lactam-related"/>
</dbReference>
<feature type="domain" description="Beta-lactamase-related" evidence="1">
    <location>
        <begin position="31"/>
        <end position="351"/>
    </location>
</feature>
<organism evidence="2 3">
    <name type="scientific">Pedobacter nutrimenti</name>
    <dbReference type="NCBI Taxonomy" id="1241337"/>
    <lineage>
        <taxon>Bacteria</taxon>
        <taxon>Pseudomonadati</taxon>
        <taxon>Bacteroidota</taxon>
        <taxon>Sphingobacteriia</taxon>
        <taxon>Sphingobacteriales</taxon>
        <taxon>Sphingobacteriaceae</taxon>
        <taxon>Pedobacter</taxon>
    </lineage>
</organism>